<evidence type="ECO:0000313" key="3">
    <source>
        <dbReference type="EMBL" id="TLD95256.1"/>
    </source>
</evidence>
<dbReference type="AlphaFoldDB" id="A0A347VQ35"/>
<dbReference type="OrthoDB" id="5372311at2"/>
<dbReference type="RefSeq" id="WP_052062454.1">
    <property type="nucleotide sequence ID" value="NZ_JRMP02000003.1"/>
</dbReference>
<name>A0A347VQ35_9HELI</name>
<dbReference type="Gene3D" id="2.30.30.40">
    <property type="entry name" value="SH3 Domains"/>
    <property type="match status" value="1"/>
</dbReference>
<organism evidence="3 4">
    <name type="scientific">Helicobacter saguini</name>
    <dbReference type="NCBI Taxonomy" id="1548018"/>
    <lineage>
        <taxon>Bacteria</taxon>
        <taxon>Pseudomonadati</taxon>
        <taxon>Campylobacterota</taxon>
        <taxon>Epsilonproteobacteria</taxon>
        <taxon>Campylobacterales</taxon>
        <taxon>Helicobacteraceae</taxon>
        <taxon>Helicobacter</taxon>
    </lineage>
</organism>
<dbReference type="Proteomes" id="UP000029714">
    <property type="component" value="Unassembled WGS sequence"/>
</dbReference>
<comment type="caution">
    <text evidence="3">The sequence shown here is derived from an EMBL/GenBank/DDBJ whole genome shotgun (WGS) entry which is preliminary data.</text>
</comment>
<accession>A0A347VQ35</accession>
<feature type="transmembrane region" description="Helical" evidence="1">
    <location>
        <begin position="305"/>
        <end position="323"/>
    </location>
</feature>
<gene>
    <name evidence="2" type="ORF">DCO61_09885</name>
    <name evidence="3" type="ORF">LS64_002540</name>
</gene>
<keyword evidence="1" id="KW-1133">Transmembrane helix</keyword>
<dbReference type="EMBL" id="QBIU01000002">
    <property type="protein sequence ID" value="MWV70301.1"/>
    <property type="molecule type" value="Genomic_DNA"/>
</dbReference>
<reference evidence="2 5" key="4">
    <citation type="submission" date="2019-12" db="EMBL/GenBank/DDBJ databases">
        <title>Multi-Generational Helicobacter saguini Isolates.</title>
        <authorList>
            <person name="Mannion A."/>
            <person name="Shen Z."/>
            <person name="Fox J.G."/>
        </authorList>
    </citation>
    <scope>NUCLEOTIDE SEQUENCE [LARGE SCALE GENOMIC DNA]</scope>
    <source>
        <strain evidence="2">16-048</strain>
        <strain evidence="5">16-048 (F4)</strain>
    </source>
</reference>
<reference evidence="3" key="3">
    <citation type="submission" date="2018-04" db="EMBL/GenBank/DDBJ databases">
        <authorList>
            <person name="Sheh A."/>
            <person name="Shen Z."/>
            <person name="Mannion A.J."/>
            <person name="Fox J.G."/>
        </authorList>
    </citation>
    <scope>NUCLEOTIDE SEQUENCE</scope>
    <source>
        <strain evidence="3">MIT 97-6194</strain>
    </source>
</reference>
<dbReference type="Proteomes" id="UP000477070">
    <property type="component" value="Unassembled WGS sequence"/>
</dbReference>
<sequence length="409" mass="45503">MQRILTILVTILLTFGAISYTIKAAPQDINGDESTLDSINSEIFTQDDESEESSSIESALNPQSEAADTAKILHLEIATNLQDLNNQTLYIGQYISITYRIMLLNDAKIVHTEFNPSLDSKEANASVALIKSGEWVASGEYMTNTFTFKLLDSVSVIPSLVVHVQNNFTQDSMQTDSITLNAQSLVANPNYCGVIASSMQVTDVNIEENDATTNLVHLEIEATNSNLEDFRLPHIKEQEFAQGSIFGMDTARVNVVARVSKEAKSLEFSYFDIARHDFVPVSVNIANVPTFDEDVKEDLNPKSSWLKITNLAVLVLLAIFLLMTIIKRSYIFAALSLLLAGFLIYKIFVNTYSIKTLPNARVLILPTKNSTELLTIPNPTKLEAIDKKNNFYKVNIDSKTGWISKEDVR</sequence>
<evidence type="ECO:0008006" key="6">
    <source>
        <dbReference type="Google" id="ProtNLM"/>
    </source>
</evidence>
<feature type="transmembrane region" description="Helical" evidence="1">
    <location>
        <begin position="330"/>
        <end position="348"/>
    </location>
</feature>
<reference evidence="3 4" key="1">
    <citation type="journal article" date="2014" name="Genome Announc.">
        <title>Draft genome sequences of eight enterohepatic helicobacter species isolated from both laboratory and wild rodents.</title>
        <authorList>
            <person name="Sheh A."/>
            <person name="Shen Z."/>
            <person name="Fox J.G."/>
        </authorList>
    </citation>
    <scope>NUCLEOTIDE SEQUENCE [LARGE SCALE GENOMIC DNA]</scope>
    <source>
        <strain evidence="3 4">MIT 97-6194</strain>
    </source>
</reference>
<evidence type="ECO:0000313" key="4">
    <source>
        <dbReference type="Proteomes" id="UP000029714"/>
    </source>
</evidence>
<evidence type="ECO:0000256" key="1">
    <source>
        <dbReference type="SAM" id="Phobius"/>
    </source>
</evidence>
<reference evidence="3 4" key="2">
    <citation type="journal article" date="2016" name="Infect. Immun.">
        <title>Helicobacter saguini, a Novel Helicobacter Isolated from Cotton-Top Tamarins with Ulcerative Colitis, Has Proinflammatory Properties and Induces Typhlocolitis and Dysplasia in Gnotobiotic IL-10-/- Mice.</title>
        <authorList>
            <person name="Shen Z."/>
            <person name="Mannion A."/>
            <person name="Whary M.T."/>
            <person name="Muthupalani S."/>
            <person name="Sheh A."/>
            <person name="Feng Y."/>
            <person name="Gong G."/>
            <person name="Vandamme P."/>
            <person name="Holcombe H.R."/>
            <person name="Paster B.J."/>
            <person name="Fox J.G."/>
        </authorList>
    </citation>
    <scope>NUCLEOTIDE SEQUENCE [LARGE SCALE GENOMIC DNA]</scope>
    <source>
        <strain evidence="3 4">MIT 97-6194</strain>
    </source>
</reference>
<protein>
    <recommendedName>
        <fullName evidence="6">SH3 domain-containing protein</fullName>
    </recommendedName>
</protein>
<keyword evidence="1" id="KW-0812">Transmembrane</keyword>
<keyword evidence="4" id="KW-1185">Reference proteome</keyword>
<dbReference type="EMBL" id="JRMP02000003">
    <property type="protein sequence ID" value="TLD95256.1"/>
    <property type="molecule type" value="Genomic_DNA"/>
</dbReference>
<keyword evidence="1" id="KW-0472">Membrane</keyword>
<evidence type="ECO:0000313" key="2">
    <source>
        <dbReference type="EMBL" id="MWV70301.1"/>
    </source>
</evidence>
<evidence type="ECO:0000313" key="5">
    <source>
        <dbReference type="Proteomes" id="UP000477070"/>
    </source>
</evidence>
<proteinExistence type="predicted"/>